<evidence type="ECO:0000313" key="2">
    <source>
        <dbReference type="Proteomes" id="UP000054776"/>
    </source>
</evidence>
<accession>A0A0V1AMS8</accession>
<proteinExistence type="predicted"/>
<dbReference type="EMBL" id="JYDH01000823">
    <property type="protein sequence ID" value="KRY25628.1"/>
    <property type="molecule type" value="Genomic_DNA"/>
</dbReference>
<sequence>MLDGLFSLTPNMIARHGVFQSLDGVSFSSRQPLYPNETRLMTMNLLFRVPIFNCSMVSFRSRFTSLLGPEFSNRSTESLLAHASRYLQTRLV</sequence>
<dbReference type="Proteomes" id="UP000054776">
    <property type="component" value="Unassembled WGS sequence"/>
</dbReference>
<dbReference type="AlphaFoldDB" id="A0A0V1AMS8"/>
<comment type="caution">
    <text evidence="1">The sequence shown here is derived from an EMBL/GenBank/DDBJ whole genome shotgun (WGS) entry which is preliminary data.</text>
</comment>
<organism evidence="1 2">
    <name type="scientific">Trichinella spiralis</name>
    <name type="common">Trichina worm</name>
    <dbReference type="NCBI Taxonomy" id="6334"/>
    <lineage>
        <taxon>Eukaryota</taxon>
        <taxon>Metazoa</taxon>
        <taxon>Ecdysozoa</taxon>
        <taxon>Nematoda</taxon>
        <taxon>Enoplea</taxon>
        <taxon>Dorylaimia</taxon>
        <taxon>Trichinellida</taxon>
        <taxon>Trichinellidae</taxon>
        <taxon>Trichinella</taxon>
    </lineage>
</organism>
<protein>
    <submittedName>
        <fullName evidence="1">Uncharacterized protein</fullName>
    </submittedName>
</protein>
<keyword evidence="2" id="KW-1185">Reference proteome</keyword>
<dbReference type="OrthoDB" id="5932569at2759"/>
<gene>
    <name evidence="1" type="ORF">T01_4062</name>
</gene>
<evidence type="ECO:0000313" key="1">
    <source>
        <dbReference type="EMBL" id="KRY25628.1"/>
    </source>
</evidence>
<reference evidence="1 2" key="1">
    <citation type="submission" date="2015-01" db="EMBL/GenBank/DDBJ databases">
        <title>Evolution of Trichinella species and genotypes.</title>
        <authorList>
            <person name="Korhonen P.K."/>
            <person name="Edoardo P."/>
            <person name="Giuseppe L.R."/>
            <person name="Gasser R.B."/>
        </authorList>
    </citation>
    <scope>NUCLEOTIDE SEQUENCE [LARGE SCALE GENOMIC DNA]</scope>
    <source>
        <strain evidence="1">ISS3</strain>
    </source>
</reference>
<name>A0A0V1AMS8_TRISP</name>
<dbReference type="InParanoid" id="A0A0V1AMS8"/>